<protein>
    <submittedName>
        <fullName evidence="3">F-box/kelch-repeat protein skip20</fullName>
    </submittedName>
</protein>
<name>A0AAW0JPM7_QUESU</name>
<dbReference type="InterPro" id="IPR036047">
    <property type="entry name" value="F-box-like_dom_sf"/>
</dbReference>
<comment type="caution">
    <text evidence="3">The sequence shown here is derived from an EMBL/GenBank/DDBJ whole genome shotgun (WGS) entry which is preliminary data.</text>
</comment>
<dbReference type="Gene3D" id="2.120.10.80">
    <property type="entry name" value="Kelch-type beta propeller"/>
    <property type="match status" value="2"/>
</dbReference>
<dbReference type="InterPro" id="IPR015915">
    <property type="entry name" value="Kelch-typ_b-propeller"/>
</dbReference>
<dbReference type="GO" id="GO:0080037">
    <property type="term" value="P:negative regulation of cytokinin-activated signaling pathway"/>
    <property type="evidence" value="ECO:0007669"/>
    <property type="project" value="InterPro"/>
</dbReference>
<dbReference type="PANTHER" id="PTHR46407:SF21">
    <property type="entry name" value="F-BOX_KELCH-REPEAT PROTEIN SKIP20"/>
    <property type="match status" value="1"/>
</dbReference>
<dbReference type="SUPFAM" id="SSF81383">
    <property type="entry name" value="F-box domain"/>
    <property type="match status" value="2"/>
</dbReference>
<feature type="domain" description="F-box" evidence="2">
    <location>
        <begin position="443"/>
        <end position="483"/>
    </location>
</feature>
<sequence length="850" mass="95240">MGQAQSSAENYEKQQQQHQQKQLIPGLPDEIAMDCLVRVPHQFHSNMKLVCRSWRTLIMHPSFYKERLRSGTAEHMVCLIQPLPILIPSPPQNETESPKKTSSPPQYGLSIYNASHQTWHRIMGPNANTGHIPMFCQCVPLPAFGKLMLLGGWDPKSLEPVTDVYVLDFIGGFKWKRAASMSVARSFFACGVVGNSMVYVAGGHDNQKNALQSAEVYDVNADEWMVLPPMAEERDECQGLTWEGDSRFWVLSGYSTEAQGLFRSDAECYDPKTGSWSIIEGVWPFPNVSPRGLTTTITISNQNQLWCFLGGQQFKQSRDNNEILWNVLKFQLPDDINVTSLCVTAIGQGQNQCCINNHPQQQQQQRIFVMSSSGGRGVLSSSNCGECEGKGAYMLEREIKSKGGSIYKWNHVHTPIMGQAQSSAENYEKQQQQHQQKQLIPGLPDEIAMDCLVRVPHQFHSNMKLVCRSWRTLIMHPSFYKERLRSGTAEHMVCLIQPLPILIPSPPQNETESPKKTSSPPQYGLSIYNASHQTWHRIMGPNANTGHIPMFCQCVPLPAFGKLMLLGGWDPKSLEPVTDVYVLDFIGGFKWKRAASMSVARSFFACGVVGNSMVYVAGGHDNQKNALQSAEVYDVNADEWMVLPPMAEERDECQGLTWEGDSRFWVLSGYSTEAQGLFRSDAECYDPKTGSWSIIEGVWPFPNVSPRGLTTTITISNQNQLWCFLGGQQFKQSRDNNEILWNVLKFQLPDDINVTSLCVTAIGQGQNQCCINNHPQQQQQQRIFVMSSSGGRGVLSSSNCGECECECEGKGAYMLEREIKSKGGSIYKWNHVHTPVAFASFPYSASYIFI</sequence>
<organism evidence="3 4">
    <name type="scientific">Quercus suber</name>
    <name type="common">Cork oak</name>
    <dbReference type="NCBI Taxonomy" id="58331"/>
    <lineage>
        <taxon>Eukaryota</taxon>
        <taxon>Viridiplantae</taxon>
        <taxon>Streptophyta</taxon>
        <taxon>Embryophyta</taxon>
        <taxon>Tracheophyta</taxon>
        <taxon>Spermatophyta</taxon>
        <taxon>Magnoliopsida</taxon>
        <taxon>eudicotyledons</taxon>
        <taxon>Gunneridae</taxon>
        <taxon>Pentapetalae</taxon>
        <taxon>rosids</taxon>
        <taxon>fabids</taxon>
        <taxon>Fagales</taxon>
        <taxon>Fagaceae</taxon>
        <taxon>Quercus</taxon>
    </lineage>
</organism>
<dbReference type="AlphaFoldDB" id="A0AAW0JPM7"/>
<evidence type="ECO:0000313" key="4">
    <source>
        <dbReference type="Proteomes" id="UP000237347"/>
    </source>
</evidence>
<dbReference type="InterPro" id="IPR006652">
    <property type="entry name" value="Kelch_1"/>
</dbReference>
<dbReference type="PANTHER" id="PTHR46407">
    <property type="entry name" value="OS02G0208700 PROTEIN"/>
    <property type="match status" value="1"/>
</dbReference>
<evidence type="ECO:0000313" key="3">
    <source>
        <dbReference type="EMBL" id="KAK7828690.1"/>
    </source>
</evidence>
<dbReference type="Pfam" id="PF00646">
    <property type="entry name" value="F-box"/>
    <property type="match status" value="2"/>
</dbReference>
<dbReference type="SUPFAM" id="SSF117281">
    <property type="entry name" value="Kelch motif"/>
    <property type="match status" value="2"/>
</dbReference>
<dbReference type="InterPro" id="IPR001810">
    <property type="entry name" value="F-box_dom"/>
</dbReference>
<feature type="domain" description="F-box" evidence="2">
    <location>
        <begin position="27"/>
        <end position="67"/>
    </location>
</feature>
<dbReference type="GO" id="GO:2000762">
    <property type="term" value="P:regulation of phenylpropanoid metabolic process"/>
    <property type="evidence" value="ECO:0007669"/>
    <property type="project" value="InterPro"/>
</dbReference>
<keyword evidence="4" id="KW-1185">Reference proteome</keyword>
<reference evidence="3 4" key="1">
    <citation type="journal article" date="2018" name="Sci. Data">
        <title>The draft genome sequence of cork oak.</title>
        <authorList>
            <person name="Ramos A.M."/>
            <person name="Usie A."/>
            <person name="Barbosa P."/>
            <person name="Barros P.M."/>
            <person name="Capote T."/>
            <person name="Chaves I."/>
            <person name="Simoes F."/>
            <person name="Abreu I."/>
            <person name="Carrasquinho I."/>
            <person name="Faro C."/>
            <person name="Guimaraes J.B."/>
            <person name="Mendonca D."/>
            <person name="Nobrega F."/>
            <person name="Rodrigues L."/>
            <person name="Saibo N.J.M."/>
            <person name="Varela M.C."/>
            <person name="Egas C."/>
            <person name="Matos J."/>
            <person name="Miguel C.M."/>
            <person name="Oliveira M.M."/>
            <person name="Ricardo C.P."/>
            <person name="Goncalves S."/>
        </authorList>
    </citation>
    <scope>NUCLEOTIDE SEQUENCE [LARGE SCALE GENOMIC DNA]</scope>
    <source>
        <strain evidence="4">cv. HL8</strain>
    </source>
</reference>
<gene>
    <name evidence="3" type="primary">SKIP20</name>
    <name evidence="3" type="ORF">CFP56_030036</name>
</gene>
<feature type="compositionally biased region" description="Low complexity" evidence="1">
    <location>
        <begin position="13"/>
        <end position="22"/>
    </location>
</feature>
<evidence type="ECO:0000256" key="1">
    <source>
        <dbReference type="SAM" id="MobiDB-lite"/>
    </source>
</evidence>
<dbReference type="SMART" id="SM00612">
    <property type="entry name" value="Kelch"/>
    <property type="match status" value="4"/>
</dbReference>
<dbReference type="Proteomes" id="UP000237347">
    <property type="component" value="Unassembled WGS sequence"/>
</dbReference>
<dbReference type="SMART" id="SM00256">
    <property type="entry name" value="FBOX"/>
    <property type="match status" value="2"/>
</dbReference>
<proteinExistence type="predicted"/>
<dbReference type="EMBL" id="PKMF04000498">
    <property type="protein sequence ID" value="KAK7828690.1"/>
    <property type="molecule type" value="Genomic_DNA"/>
</dbReference>
<accession>A0AAW0JPM7</accession>
<dbReference type="Pfam" id="PF01344">
    <property type="entry name" value="Kelch_1"/>
    <property type="match status" value="2"/>
</dbReference>
<dbReference type="InterPro" id="IPR044595">
    <property type="entry name" value="KMD1-4"/>
</dbReference>
<evidence type="ECO:0000259" key="2">
    <source>
        <dbReference type="SMART" id="SM00256"/>
    </source>
</evidence>
<feature type="region of interest" description="Disordered" evidence="1">
    <location>
        <begin position="1"/>
        <end position="22"/>
    </location>
</feature>
<dbReference type="CDD" id="cd22152">
    <property type="entry name" value="F-box_AtAFR-like"/>
    <property type="match status" value="2"/>
</dbReference>
<dbReference type="GO" id="GO:0005829">
    <property type="term" value="C:cytosol"/>
    <property type="evidence" value="ECO:0007669"/>
    <property type="project" value="TreeGrafter"/>
</dbReference>
<dbReference type="Gene3D" id="1.20.1280.50">
    <property type="match status" value="2"/>
</dbReference>